<evidence type="ECO:0000313" key="3">
    <source>
        <dbReference type="Proteomes" id="UP000824175"/>
    </source>
</evidence>
<name>A0A9D1KZL8_9FIRM</name>
<reference evidence="2" key="1">
    <citation type="submission" date="2020-10" db="EMBL/GenBank/DDBJ databases">
        <authorList>
            <person name="Gilroy R."/>
        </authorList>
    </citation>
    <scope>NUCLEOTIDE SEQUENCE</scope>
    <source>
        <strain evidence="2">CHK195-11698</strain>
    </source>
</reference>
<dbReference type="SUPFAM" id="SSF55729">
    <property type="entry name" value="Acyl-CoA N-acyltransferases (Nat)"/>
    <property type="match status" value="1"/>
</dbReference>
<reference evidence="2" key="2">
    <citation type="journal article" date="2021" name="PeerJ">
        <title>Extensive microbial diversity within the chicken gut microbiome revealed by metagenomics and culture.</title>
        <authorList>
            <person name="Gilroy R."/>
            <person name="Ravi A."/>
            <person name="Getino M."/>
            <person name="Pursley I."/>
            <person name="Horton D.L."/>
            <person name="Alikhan N.F."/>
            <person name="Baker D."/>
            <person name="Gharbi K."/>
            <person name="Hall N."/>
            <person name="Watson M."/>
            <person name="Adriaenssens E.M."/>
            <person name="Foster-Nyarko E."/>
            <person name="Jarju S."/>
            <person name="Secka A."/>
            <person name="Antonio M."/>
            <person name="Oren A."/>
            <person name="Chaudhuri R.R."/>
            <person name="La Ragione R."/>
            <person name="Hildebrand F."/>
            <person name="Pallen M.J."/>
        </authorList>
    </citation>
    <scope>NUCLEOTIDE SEQUENCE</scope>
    <source>
        <strain evidence="2">CHK195-11698</strain>
    </source>
</reference>
<accession>A0A9D1KZL8</accession>
<evidence type="ECO:0000313" key="2">
    <source>
        <dbReference type="EMBL" id="HIU12864.1"/>
    </source>
</evidence>
<proteinExistence type="predicted"/>
<comment type="caution">
    <text evidence="2">The sequence shown here is derived from an EMBL/GenBank/DDBJ whole genome shotgun (WGS) entry which is preliminary data.</text>
</comment>
<dbReference type="InterPro" id="IPR000182">
    <property type="entry name" value="GNAT_dom"/>
</dbReference>
<feature type="domain" description="N-acetyltransferase" evidence="1">
    <location>
        <begin position="9"/>
        <end position="149"/>
    </location>
</feature>
<dbReference type="Proteomes" id="UP000824175">
    <property type="component" value="Unassembled WGS sequence"/>
</dbReference>
<organism evidence="2 3">
    <name type="scientific">Candidatus Fimiplasma intestinipullorum</name>
    <dbReference type="NCBI Taxonomy" id="2840825"/>
    <lineage>
        <taxon>Bacteria</taxon>
        <taxon>Bacillati</taxon>
        <taxon>Bacillota</taxon>
        <taxon>Clostridia</taxon>
        <taxon>Eubacteriales</taxon>
        <taxon>Candidatus Fimiplasma</taxon>
    </lineage>
</organism>
<dbReference type="PANTHER" id="PTHR43792">
    <property type="entry name" value="GNAT FAMILY, PUTATIVE (AFU_ORTHOLOGUE AFUA_3G00765)-RELATED-RELATED"/>
    <property type="match status" value="1"/>
</dbReference>
<dbReference type="GO" id="GO:0016747">
    <property type="term" value="F:acyltransferase activity, transferring groups other than amino-acyl groups"/>
    <property type="evidence" value="ECO:0007669"/>
    <property type="project" value="InterPro"/>
</dbReference>
<dbReference type="Pfam" id="PF13302">
    <property type="entry name" value="Acetyltransf_3"/>
    <property type="match status" value="1"/>
</dbReference>
<dbReference type="AlphaFoldDB" id="A0A9D1KZL8"/>
<dbReference type="InterPro" id="IPR051531">
    <property type="entry name" value="N-acetyltransferase"/>
</dbReference>
<dbReference type="Gene3D" id="3.40.630.30">
    <property type="match status" value="1"/>
</dbReference>
<dbReference type="InterPro" id="IPR016181">
    <property type="entry name" value="Acyl_CoA_acyltransferase"/>
</dbReference>
<protein>
    <submittedName>
        <fullName evidence="2">GNAT family N-acetyltransferase</fullName>
    </submittedName>
</protein>
<gene>
    <name evidence="2" type="ORF">IAD15_02165</name>
</gene>
<evidence type="ECO:0000259" key="1">
    <source>
        <dbReference type="Pfam" id="PF13302"/>
    </source>
</evidence>
<dbReference type="EMBL" id="DVMJ01000014">
    <property type="protein sequence ID" value="HIU12864.1"/>
    <property type="molecule type" value="Genomic_DNA"/>
</dbReference>
<sequence>MLATIETERLVLRNYKKEDAQSMYMHYCGDAEVTRYMSWYPHPDVHYTQRFLEEGILPKNECPDRLELAITLKGACQHVIGNVVAWKVASDTLELAYVMGRKHQGQGYMREAVQAVLTYLFTHPSFQEVIAYDELDNAASGAVMRKCGLIYQKNILDRRKIDSPEDDVVVCALYSMQKNDWMKDHECEADLLKGSS</sequence>